<dbReference type="CDD" id="cd06291">
    <property type="entry name" value="PBP1_Qymf-like"/>
    <property type="match status" value="1"/>
</dbReference>
<dbReference type="Proteomes" id="UP000005561">
    <property type="component" value="Unassembled WGS sequence"/>
</dbReference>
<gene>
    <name evidence="6" type="ORF">BRYFOR_05667</name>
</gene>
<proteinExistence type="predicted"/>
<dbReference type="InterPro" id="IPR000843">
    <property type="entry name" value="HTH_LacI"/>
</dbReference>
<dbReference type="PROSITE" id="PS50932">
    <property type="entry name" value="HTH_LACI_2"/>
    <property type="match status" value="1"/>
</dbReference>
<dbReference type="AlphaFoldDB" id="C6LAM5"/>
<sequence>MGADISVPIDASGGHHGICENDREGETMATLKDVAREAGLTVGTVSRVLNNRGYISEQTREKVYDVMKRLNYQPNEMARSLSKQTSNTIGVIVPHIVHPFFSKVISNLEQAAYSSQYRILLFNSKEKEEKEEEYIEACRSNRVAGVILCSGSFNTAKFKNLGFPLITIERFLDEGTAGIECDNYSGGVQAAEHLIERGCRHLLHIGGVNELPMPADSRKAAFDEVCRRHGVEHHAVDPGQVFYDDMNYYPVIRSALEQYPETDGIFASSDVIAAQAIRVCHEKNIEVPGQMKIVGFDDVNIASLTYPAITTVRQPVKEMAEAAVSAVVRSAAGEMVPARSVFPVSLVIREST</sequence>
<organism evidence="6 7">
    <name type="scientific">Marvinbryantia formatexigens DSM 14469</name>
    <dbReference type="NCBI Taxonomy" id="478749"/>
    <lineage>
        <taxon>Bacteria</taxon>
        <taxon>Bacillati</taxon>
        <taxon>Bacillota</taxon>
        <taxon>Clostridia</taxon>
        <taxon>Lachnospirales</taxon>
        <taxon>Lachnospiraceae</taxon>
        <taxon>Marvinbryantia</taxon>
    </lineage>
</organism>
<dbReference type="InterPro" id="IPR046335">
    <property type="entry name" value="LacI/GalR-like_sensor"/>
</dbReference>
<comment type="caution">
    <text evidence="6">The sequence shown here is derived from an EMBL/GenBank/DDBJ whole genome shotgun (WGS) entry which is preliminary data.</text>
</comment>
<evidence type="ECO:0000256" key="2">
    <source>
        <dbReference type="ARBA" id="ARBA00023015"/>
    </source>
</evidence>
<dbReference type="PANTHER" id="PTHR30146">
    <property type="entry name" value="LACI-RELATED TRANSCRIPTIONAL REPRESSOR"/>
    <property type="match status" value="1"/>
</dbReference>
<dbReference type="SUPFAM" id="SSF47413">
    <property type="entry name" value="lambda repressor-like DNA-binding domains"/>
    <property type="match status" value="1"/>
</dbReference>
<name>C6LAM5_9FIRM</name>
<dbReference type="Pfam" id="PF00356">
    <property type="entry name" value="LacI"/>
    <property type="match status" value="1"/>
</dbReference>
<dbReference type="Gene3D" id="3.40.50.2300">
    <property type="match status" value="2"/>
</dbReference>
<dbReference type="GO" id="GO:0000976">
    <property type="term" value="F:transcription cis-regulatory region binding"/>
    <property type="evidence" value="ECO:0007669"/>
    <property type="project" value="TreeGrafter"/>
</dbReference>
<dbReference type="STRING" id="168384.SAMN05660368_02864"/>
<evidence type="ECO:0000256" key="3">
    <source>
        <dbReference type="ARBA" id="ARBA00023125"/>
    </source>
</evidence>
<dbReference type="SUPFAM" id="SSF53822">
    <property type="entry name" value="Periplasmic binding protein-like I"/>
    <property type="match status" value="1"/>
</dbReference>
<evidence type="ECO:0000256" key="4">
    <source>
        <dbReference type="ARBA" id="ARBA00023163"/>
    </source>
</evidence>
<dbReference type="InterPro" id="IPR028082">
    <property type="entry name" value="Peripla_BP_I"/>
</dbReference>
<dbReference type="eggNOG" id="COG1609">
    <property type="taxonomic scope" value="Bacteria"/>
</dbReference>
<dbReference type="Gene3D" id="1.10.260.40">
    <property type="entry name" value="lambda repressor-like DNA-binding domains"/>
    <property type="match status" value="1"/>
</dbReference>
<evidence type="ECO:0000313" key="6">
    <source>
        <dbReference type="EMBL" id="EET62632.1"/>
    </source>
</evidence>
<keyword evidence="2" id="KW-0805">Transcription regulation</keyword>
<feature type="domain" description="HTH lacI-type" evidence="5">
    <location>
        <begin position="29"/>
        <end position="83"/>
    </location>
</feature>
<reference evidence="6" key="1">
    <citation type="submission" date="2009-07" db="EMBL/GenBank/DDBJ databases">
        <authorList>
            <person name="Weinstock G."/>
            <person name="Sodergren E."/>
            <person name="Clifton S."/>
            <person name="Fulton L."/>
            <person name="Fulton B."/>
            <person name="Courtney L."/>
            <person name="Fronick C."/>
            <person name="Harrison M."/>
            <person name="Strong C."/>
            <person name="Farmer C."/>
            <person name="Delahaunty K."/>
            <person name="Markovic C."/>
            <person name="Hall O."/>
            <person name="Minx P."/>
            <person name="Tomlinson C."/>
            <person name="Mitreva M."/>
            <person name="Nelson J."/>
            <person name="Hou S."/>
            <person name="Wollam A."/>
            <person name="Pepin K.H."/>
            <person name="Johnson M."/>
            <person name="Bhonagiri V."/>
            <person name="Nash W.E."/>
            <person name="Warren W."/>
            <person name="Chinwalla A."/>
            <person name="Mardis E.R."/>
            <person name="Wilson R.K."/>
        </authorList>
    </citation>
    <scope>NUCLEOTIDE SEQUENCE [LARGE SCALE GENOMIC DNA]</scope>
    <source>
        <strain evidence="6">DSM 14469</strain>
    </source>
</reference>
<accession>C6LAM5</accession>
<dbReference type="PANTHER" id="PTHR30146:SF95">
    <property type="entry name" value="RIBOSE OPERON REPRESSOR"/>
    <property type="match status" value="1"/>
</dbReference>
<dbReference type="SMART" id="SM00354">
    <property type="entry name" value="HTH_LACI"/>
    <property type="match status" value="1"/>
</dbReference>
<dbReference type="EMBL" id="ACCL02000002">
    <property type="protein sequence ID" value="EET62632.1"/>
    <property type="molecule type" value="Genomic_DNA"/>
</dbReference>
<evidence type="ECO:0000313" key="7">
    <source>
        <dbReference type="Proteomes" id="UP000005561"/>
    </source>
</evidence>
<keyword evidence="3" id="KW-0238">DNA-binding</keyword>
<dbReference type="CDD" id="cd01392">
    <property type="entry name" value="HTH_LacI"/>
    <property type="match status" value="1"/>
</dbReference>
<keyword evidence="1" id="KW-0678">Repressor</keyword>
<dbReference type="Pfam" id="PF13377">
    <property type="entry name" value="Peripla_BP_3"/>
    <property type="match status" value="1"/>
</dbReference>
<keyword evidence="4" id="KW-0804">Transcription</keyword>
<dbReference type="GO" id="GO:0003700">
    <property type="term" value="F:DNA-binding transcription factor activity"/>
    <property type="evidence" value="ECO:0007669"/>
    <property type="project" value="TreeGrafter"/>
</dbReference>
<dbReference type="InterPro" id="IPR010982">
    <property type="entry name" value="Lambda_DNA-bd_dom_sf"/>
</dbReference>
<evidence type="ECO:0000256" key="1">
    <source>
        <dbReference type="ARBA" id="ARBA00022491"/>
    </source>
</evidence>
<protein>
    <submittedName>
        <fullName evidence="6">Transcriptional regulator, LacI family</fullName>
    </submittedName>
</protein>
<evidence type="ECO:0000259" key="5">
    <source>
        <dbReference type="PROSITE" id="PS50932"/>
    </source>
</evidence>
<keyword evidence="7" id="KW-1185">Reference proteome</keyword>